<dbReference type="AlphaFoldDB" id="A0AAN5IC91"/>
<organism evidence="2 3">
    <name type="scientific">Pristionchus mayeri</name>
    <dbReference type="NCBI Taxonomy" id="1317129"/>
    <lineage>
        <taxon>Eukaryota</taxon>
        <taxon>Metazoa</taxon>
        <taxon>Ecdysozoa</taxon>
        <taxon>Nematoda</taxon>
        <taxon>Chromadorea</taxon>
        <taxon>Rhabditida</taxon>
        <taxon>Rhabditina</taxon>
        <taxon>Diplogasteromorpha</taxon>
        <taxon>Diplogasteroidea</taxon>
        <taxon>Neodiplogasteridae</taxon>
        <taxon>Pristionchus</taxon>
    </lineage>
</organism>
<sequence>LLLLLLLRFHWAVDPSTPRTPPAPLSLPSCPVGGTRREIRERVPPRRAPVYLSLSVFLLRPRVRD</sequence>
<evidence type="ECO:0000313" key="3">
    <source>
        <dbReference type="Proteomes" id="UP001328107"/>
    </source>
</evidence>
<proteinExistence type="predicted"/>
<gene>
    <name evidence="2" type="ORF">PMAYCL1PPCAC_31092</name>
</gene>
<accession>A0AAN5IC91</accession>
<evidence type="ECO:0000313" key="2">
    <source>
        <dbReference type="EMBL" id="GMR60897.1"/>
    </source>
</evidence>
<feature type="chain" id="PRO_5042874308" evidence="1">
    <location>
        <begin position="19"/>
        <end position="65"/>
    </location>
</feature>
<feature type="non-terminal residue" evidence="2">
    <location>
        <position position="1"/>
    </location>
</feature>
<name>A0AAN5IC91_9BILA</name>
<reference evidence="3" key="1">
    <citation type="submission" date="2022-10" db="EMBL/GenBank/DDBJ databases">
        <title>Genome assembly of Pristionchus species.</title>
        <authorList>
            <person name="Yoshida K."/>
            <person name="Sommer R.J."/>
        </authorList>
    </citation>
    <scope>NUCLEOTIDE SEQUENCE [LARGE SCALE GENOMIC DNA]</scope>
    <source>
        <strain evidence="3">RS5460</strain>
    </source>
</reference>
<keyword evidence="1" id="KW-0732">Signal</keyword>
<dbReference type="EMBL" id="BTRK01000006">
    <property type="protein sequence ID" value="GMR60897.1"/>
    <property type="molecule type" value="Genomic_DNA"/>
</dbReference>
<comment type="caution">
    <text evidence="2">The sequence shown here is derived from an EMBL/GenBank/DDBJ whole genome shotgun (WGS) entry which is preliminary data.</text>
</comment>
<keyword evidence="3" id="KW-1185">Reference proteome</keyword>
<evidence type="ECO:0000256" key="1">
    <source>
        <dbReference type="SAM" id="SignalP"/>
    </source>
</evidence>
<feature type="non-terminal residue" evidence="2">
    <location>
        <position position="65"/>
    </location>
</feature>
<protein>
    <submittedName>
        <fullName evidence="2">Uncharacterized protein</fullName>
    </submittedName>
</protein>
<feature type="signal peptide" evidence="1">
    <location>
        <begin position="1"/>
        <end position="18"/>
    </location>
</feature>
<dbReference type="Proteomes" id="UP001328107">
    <property type="component" value="Unassembled WGS sequence"/>
</dbReference>